<dbReference type="EMBL" id="JABFTP020000124">
    <property type="protein sequence ID" value="KAL3280258.1"/>
    <property type="molecule type" value="Genomic_DNA"/>
</dbReference>
<sequence length="160" mass="17841">FSFMKAEVPVAVNTLSQNSRSTGVIDEGKLTEVVINVEVDVSAEDIIGLLKENDLGGNSEYFEMKTRKDVRKSSFKLVIHLEQKDRILSTTLWPSGISVNNLINLSKFFTSRKHNRAPVAETSFNPLKMELVEKPSDVCNRSLNAIDVKEVPTRNSPTCS</sequence>
<dbReference type="Proteomes" id="UP001516400">
    <property type="component" value="Unassembled WGS sequence"/>
</dbReference>
<proteinExistence type="predicted"/>
<reference evidence="1 2" key="1">
    <citation type="journal article" date="2021" name="BMC Biol.">
        <title>Horizontally acquired antibacterial genes associated with adaptive radiation of ladybird beetles.</title>
        <authorList>
            <person name="Li H.S."/>
            <person name="Tang X.F."/>
            <person name="Huang Y.H."/>
            <person name="Xu Z.Y."/>
            <person name="Chen M.L."/>
            <person name="Du X.Y."/>
            <person name="Qiu B.Y."/>
            <person name="Chen P.T."/>
            <person name="Zhang W."/>
            <person name="Slipinski A."/>
            <person name="Escalona H.E."/>
            <person name="Waterhouse R.M."/>
            <person name="Zwick A."/>
            <person name="Pang H."/>
        </authorList>
    </citation>
    <scope>NUCLEOTIDE SEQUENCE [LARGE SCALE GENOMIC DNA]</scope>
    <source>
        <strain evidence="1">SYSU2018</strain>
    </source>
</reference>
<keyword evidence="2" id="KW-1185">Reference proteome</keyword>
<name>A0ABD2NNJ6_9CUCU</name>
<protein>
    <submittedName>
        <fullName evidence="1">Uncharacterized protein</fullName>
    </submittedName>
</protein>
<comment type="caution">
    <text evidence="1">The sequence shown here is derived from an EMBL/GenBank/DDBJ whole genome shotgun (WGS) entry which is preliminary data.</text>
</comment>
<evidence type="ECO:0000313" key="2">
    <source>
        <dbReference type="Proteomes" id="UP001516400"/>
    </source>
</evidence>
<dbReference type="AlphaFoldDB" id="A0ABD2NNJ6"/>
<organism evidence="1 2">
    <name type="scientific">Cryptolaemus montrouzieri</name>
    <dbReference type="NCBI Taxonomy" id="559131"/>
    <lineage>
        <taxon>Eukaryota</taxon>
        <taxon>Metazoa</taxon>
        <taxon>Ecdysozoa</taxon>
        <taxon>Arthropoda</taxon>
        <taxon>Hexapoda</taxon>
        <taxon>Insecta</taxon>
        <taxon>Pterygota</taxon>
        <taxon>Neoptera</taxon>
        <taxon>Endopterygota</taxon>
        <taxon>Coleoptera</taxon>
        <taxon>Polyphaga</taxon>
        <taxon>Cucujiformia</taxon>
        <taxon>Coccinelloidea</taxon>
        <taxon>Coccinellidae</taxon>
        <taxon>Scymninae</taxon>
        <taxon>Scymnini</taxon>
        <taxon>Cryptolaemus</taxon>
    </lineage>
</organism>
<evidence type="ECO:0000313" key="1">
    <source>
        <dbReference type="EMBL" id="KAL3280258.1"/>
    </source>
</evidence>
<accession>A0ABD2NNJ6</accession>
<gene>
    <name evidence="1" type="ORF">HHI36_017753</name>
</gene>
<feature type="non-terminal residue" evidence="1">
    <location>
        <position position="1"/>
    </location>
</feature>